<sequence length="259" mass="27515">MPDQFAPTLAGILVVTGIRAGWPRRHGAREVAEREESRARMSPDRHDAYLRGRDAAHRALSLWLPMAVHQRTEVLRGPLGQPVATRDDADVAEVSIAHCPGWAAAVASERGRPAGVDVEPRRGESVGPAMRAASSGQMSLAVDAGLLPETAALLLWTVREAAGKALRTGLVVASDVLDLAGVEKVDEATYGVRFRGLMAMKGVTRILDDVVVSLATLGGRAERLQLTNALPKTSTGGHAWGLAVREPPRAWNEPADSGP</sequence>
<dbReference type="SUPFAM" id="SSF56214">
    <property type="entry name" value="4'-phosphopantetheinyl transferase"/>
    <property type="match status" value="1"/>
</dbReference>
<dbReference type="OrthoDB" id="190168at2"/>
<protein>
    <recommendedName>
        <fullName evidence="5">4'-phosphopantetheinyl transferase superfamily protein</fullName>
    </recommendedName>
</protein>
<dbReference type="GO" id="GO:0000287">
    <property type="term" value="F:magnesium ion binding"/>
    <property type="evidence" value="ECO:0007669"/>
    <property type="project" value="InterPro"/>
</dbReference>
<dbReference type="Proteomes" id="UP000289805">
    <property type="component" value="Unassembled WGS sequence"/>
</dbReference>
<dbReference type="AlphaFoldDB" id="A0A4Q1KNT7"/>
<proteinExistence type="predicted"/>
<name>A0A4Q1KNT7_9CELL</name>
<dbReference type="RefSeq" id="WP_030153150.1">
    <property type="nucleotide sequence ID" value="NZ_JOFV01000020.1"/>
</dbReference>
<dbReference type="EMBL" id="SDJQ01000023">
    <property type="protein sequence ID" value="RXR31701.1"/>
    <property type="molecule type" value="Genomic_DNA"/>
</dbReference>
<dbReference type="InterPro" id="IPR037143">
    <property type="entry name" value="4-PPantetheinyl_Trfase_dom_sf"/>
</dbReference>
<evidence type="ECO:0000313" key="1">
    <source>
        <dbReference type="EMBL" id="RXR23100.1"/>
    </source>
</evidence>
<organism evidence="2 3">
    <name type="scientific">Oerskovia turbata</name>
    <dbReference type="NCBI Taxonomy" id="1713"/>
    <lineage>
        <taxon>Bacteria</taxon>
        <taxon>Bacillati</taxon>
        <taxon>Actinomycetota</taxon>
        <taxon>Actinomycetes</taxon>
        <taxon>Micrococcales</taxon>
        <taxon>Cellulomonadaceae</taxon>
        <taxon>Oerskovia</taxon>
    </lineage>
</organism>
<evidence type="ECO:0000313" key="4">
    <source>
        <dbReference type="Proteomes" id="UP000290517"/>
    </source>
</evidence>
<comment type="caution">
    <text evidence="2">The sequence shown here is derived from an EMBL/GenBank/DDBJ whole genome shotgun (WGS) entry which is preliminary data.</text>
</comment>
<keyword evidence="4" id="KW-1185">Reference proteome</keyword>
<evidence type="ECO:0008006" key="5">
    <source>
        <dbReference type="Google" id="ProtNLM"/>
    </source>
</evidence>
<dbReference type="Proteomes" id="UP000290517">
    <property type="component" value="Unassembled WGS sequence"/>
</dbReference>
<accession>A0A4Q1KNT7</accession>
<dbReference type="GO" id="GO:0008897">
    <property type="term" value="F:holo-[acyl-carrier-protein] synthase activity"/>
    <property type="evidence" value="ECO:0007669"/>
    <property type="project" value="InterPro"/>
</dbReference>
<reference evidence="3 4" key="1">
    <citation type="submission" date="2019-01" db="EMBL/GenBank/DDBJ databases">
        <title>Oerskovia turbata Genome sequencing and assembly.</title>
        <authorList>
            <person name="Dou T."/>
        </authorList>
    </citation>
    <scope>NUCLEOTIDE SEQUENCE [LARGE SCALE GENOMIC DNA]</scope>
    <source>
        <strain evidence="2 3">JCM12123</strain>
        <strain evidence="1 4">JCM3160</strain>
    </source>
</reference>
<evidence type="ECO:0000313" key="2">
    <source>
        <dbReference type="EMBL" id="RXR31701.1"/>
    </source>
</evidence>
<dbReference type="Gene3D" id="3.90.470.20">
    <property type="entry name" value="4'-phosphopantetheinyl transferase domain"/>
    <property type="match status" value="1"/>
</dbReference>
<gene>
    <name evidence="1" type="ORF">EQW73_15255</name>
    <name evidence="2" type="ORF">EQW78_16185</name>
</gene>
<dbReference type="EMBL" id="SDJR01000011">
    <property type="protein sequence ID" value="RXR23100.1"/>
    <property type="molecule type" value="Genomic_DNA"/>
</dbReference>
<evidence type="ECO:0000313" key="3">
    <source>
        <dbReference type="Proteomes" id="UP000289805"/>
    </source>
</evidence>